<dbReference type="Pfam" id="PF02699">
    <property type="entry name" value="YajC"/>
    <property type="match status" value="1"/>
</dbReference>
<evidence type="ECO:0000313" key="11">
    <source>
        <dbReference type="EMBL" id="RST89168.1"/>
    </source>
</evidence>
<dbReference type="PANTHER" id="PTHR33909:SF1">
    <property type="entry name" value="SEC TRANSLOCON ACCESSORY COMPLEX SUBUNIT YAJC"/>
    <property type="match status" value="1"/>
</dbReference>
<keyword evidence="9 10" id="KW-0472">Membrane</keyword>
<evidence type="ECO:0000256" key="9">
    <source>
        <dbReference type="ARBA" id="ARBA00023136"/>
    </source>
</evidence>
<evidence type="ECO:0000256" key="3">
    <source>
        <dbReference type="ARBA" id="ARBA00022448"/>
    </source>
</evidence>
<proteinExistence type="inferred from homology"/>
<evidence type="ECO:0000256" key="6">
    <source>
        <dbReference type="ARBA" id="ARBA00022927"/>
    </source>
</evidence>
<dbReference type="GO" id="GO:0015031">
    <property type="term" value="P:protein transport"/>
    <property type="evidence" value="ECO:0007669"/>
    <property type="project" value="UniProtKB-KW"/>
</dbReference>
<keyword evidence="3" id="KW-0813">Transport</keyword>
<evidence type="ECO:0000256" key="1">
    <source>
        <dbReference type="ARBA" id="ARBA00004162"/>
    </source>
</evidence>
<keyword evidence="5 10" id="KW-0812">Transmembrane</keyword>
<dbReference type="InterPro" id="IPR003849">
    <property type="entry name" value="Preprotein_translocase_YajC"/>
</dbReference>
<evidence type="ECO:0000256" key="8">
    <source>
        <dbReference type="ARBA" id="ARBA00023010"/>
    </source>
</evidence>
<keyword evidence="6" id="KW-0653">Protein transport</keyword>
<reference evidence="11 12" key="1">
    <citation type="submission" date="2018-03" db="EMBL/GenBank/DDBJ databases">
        <authorList>
            <person name="Gulvik C.A."/>
        </authorList>
    </citation>
    <scope>NUCLEOTIDE SEQUENCE [LARGE SCALE GENOMIC DNA]</scope>
    <source>
        <strain evidence="11 12">JCM 31581</strain>
    </source>
</reference>
<dbReference type="AlphaFoldDB" id="A0A429Z663"/>
<keyword evidence="8" id="KW-0811">Translocation</keyword>
<evidence type="ECO:0000256" key="7">
    <source>
        <dbReference type="ARBA" id="ARBA00022989"/>
    </source>
</evidence>
<dbReference type="EMBL" id="PXZH01000002">
    <property type="protein sequence ID" value="RST89168.1"/>
    <property type="molecule type" value="Genomic_DNA"/>
</dbReference>
<dbReference type="PANTHER" id="PTHR33909">
    <property type="entry name" value="SEC TRANSLOCON ACCESSORY COMPLEX SUBUNIT YAJC"/>
    <property type="match status" value="1"/>
</dbReference>
<protein>
    <submittedName>
        <fullName evidence="11">Preprotein translocase subunit YajC</fullName>
    </submittedName>
</protein>
<organism evidence="11 12">
    <name type="scientific">Vagococcus humatus</name>
    <dbReference type="NCBI Taxonomy" id="1889241"/>
    <lineage>
        <taxon>Bacteria</taxon>
        <taxon>Bacillati</taxon>
        <taxon>Bacillota</taxon>
        <taxon>Bacilli</taxon>
        <taxon>Lactobacillales</taxon>
        <taxon>Enterococcaceae</taxon>
        <taxon>Vagococcus</taxon>
    </lineage>
</organism>
<comment type="similarity">
    <text evidence="2">Belongs to the YajC family.</text>
</comment>
<evidence type="ECO:0000256" key="2">
    <source>
        <dbReference type="ARBA" id="ARBA00006742"/>
    </source>
</evidence>
<evidence type="ECO:0000256" key="5">
    <source>
        <dbReference type="ARBA" id="ARBA00022692"/>
    </source>
</evidence>
<dbReference type="OrthoDB" id="2200301at2"/>
<gene>
    <name evidence="11" type="primary">yajC</name>
    <name evidence="11" type="ORF">C7P63_05155</name>
</gene>
<dbReference type="SMART" id="SM01323">
    <property type="entry name" value="YajC"/>
    <property type="match status" value="1"/>
</dbReference>
<comment type="subcellular location">
    <subcellularLocation>
        <location evidence="1">Cell membrane</location>
        <topology evidence="1">Single-pass membrane protein</topology>
    </subcellularLocation>
</comment>
<dbReference type="NCBIfam" id="TIGR00739">
    <property type="entry name" value="yajC"/>
    <property type="match status" value="1"/>
</dbReference>
<accession>A0A429Z663</accession>
<name>A0A429Z663_9ENTE</name>
<keyword evidence="7 10" id="KW-1133">Transmembrane helix</keyword>
<evidence type="ECO:0000256" key="4">
    <source>
        <dbReference type="ARBA" id="ARBA00022475"/>
    </source>
</evidence>
<dbReference type="GO" id="GO:0005886">
    <property type="term" value="C:plasma membrane"/>
    <property type="evidence" value="ECO:0007669"/>
    <property type="project" value="UniProtKB-SubCell"/>
</dbReference>
<comment type="caution">
    <text evidence="11">The sequence shown here is derived from an EMBL/GenBank/DDBJ whole genome shotgun (WGS) entry which is preliminary data.</text>
</comment>
<evidence type="ECO:0000313" key="12">
    <source>
        <dbReference type="Proteomes" id="UP000277864"/>
    </source>
</evidence>
<keyword evidence="12" id="KW-1185">Reference proteome</keyword>
<keyword evidence="4" id="KW-1003">Cell membrane</keyword>
<dbReference type="Proteomes" id="UP000277864">
    <property type="component" value="Unassembled WGS sequence"/>
</dbReference>
<evidence type="ECO:0000256" key="10">
    <source>
        <dbReference type="SAM" id="Phobius"/>
    </source>
</evidence>
<sequence>MNNILIIGMVIIMIILYLVVLPITRKKQQQKNITQMKEFINNLRKHDKVMMNCGIIGKIKTIHEETIELEIADNTVITIDKMSLIGKVSD</sequence>
<feature type="transmembrane region" description="Helical" evidence="10">
    <location>
        <begin position="6"/>
        <end position="24"/>
    </location>
</feature>